<protein>
    <submittedName>
        <fullName evidence="4">Type IV fimbrial assembly, ATPase PilB</fullName>
    </submittedName>
</protein>
<dbReference type="PANTHER" id="PTHR30258:SF1">
    <property type="entry name" value="PROTEIN TRANSPORT PROTEIN HOFB HOMOLOG"/>
    <property type="match status" value="1"/>
</dbReference>
<evidence type="ECO:0000256" key="1">
    <source>
        <dbReference type="ARBA" id="ARBA00022741"/>
    </source>
</evidence>
<dbReference type="PANTHER" id="PTHR30258">
    <property type="entry name" value="TYPE II SECRETION SYSTEM PROTEIN GSPE-RELATED"/>
    <property type="match status" value="1"/>
</dbReference>
<dbReference type="GO" id="GO:0005886">
    <property type="term" value="C:plasma membrane"/>
    <property type="evidence" value="ECO:0007669"/>
    <property type="project" value="TreeGrafter"/>
</dbReference>
<name>A0A3B0XY46_9ZZZZ</name>
<dbReference type="AlphaFoldDB" id="A0A3B0XY46"/>
<proteinExistence type="predicted"/>
<feature type="domain" description="Bacterial type II secretion system protein E" evidence="3">
    <location>
        <begin position="1"/>
        <end position="170"/>
    </location>
</feature>
<dbReference type="Pfam" id="PF00437">
    <property type="entry name" value="T2SSE"/>
    <property type="match status" value="1"/>
</dbReference>
<evidence type="ECO:0000313" key="4">
    <source>
        <dbReference type="EMBL" id="VAW73288.1"/>
    </source>
</evidence>
<sequence length="174" mass="18930">MVGEIRDLETAEIAIKAAQTGHMVMSTLHTNDAPQTLTRLANMGVPSYNIASSVNLIIAQRLARRLCTNCKKPADVPKHALIEEGFSEDDIDNMTLYEAVGCDQCADGYKGRVGIYQVMPISEAMGRIIMEGGNAIKLGDQAKSEGIADLRESGLRKVRHGVTSLEEINRVTKD</sequence>
<evidence type="ECO:0000259" key="3">
    <source>
        <dbReference type="Pfam" id="PF00437"/>
    </source>
</evidence>
<reference evidence="4" key="1">
    <citation type="submission" date="2018-06" db="EMBL/GenBank/DDBJ databases">
        <authorList>
            <person name="Zhirakovskaya E."/>
        </authorList>
    </citation>
    <scope>NUCLEOTIDE SEQUENCE</scope>
</reference>
<dbReference type="GO" id="GO:0005524">
    <property type="term" value="F:ATP binding"/>
    <property type="evidence" value="ECO:0007669"/>
    <property type="project" value="UniProtKB-KW"/>
</dbReference>
<evidence type="ECO:0000256" key="2">
    <source>
        <dbReference type="ARBA" id="ARBA00022840"/>
    </source>
</evidence>
<keyword evidence="2" id="KW-0067">ATP-binding</keyword>
<dbReference type="InterPro" id="IPR027417">
    <property type="entry name" value="P-loop_NTPase"/>
</dbReference>
<accession>A0A3B0XY46</accession>
<gene>
    <name evidence="4" type="ORF">MNBD_GAMMA14-43</name>
</gene>
<dbReference type="InterPro" id="IPR001482">
    <property type="entry name" value="T2SS/T4SS_dom"/>
</dbReference>
<dbReference type="Gene3D" id="3.40.50.300">
    <property type="entry name" value="P-loop containing nucleotide triphosphate hydrolases"/>
    <property type="match status" value="1"/>
</dbReference>
<keyword evidence="1" id="KW-0547">Nucleotide-binding</keyword>
<dbReference type="SUPFAM" id="SSF52540">
    <property type="entry name" value="P-loop containing nucleoside triphosphate hydrolases"/>
    <property type="match status" value="1"/>
</dbReference>
<dbReference type="EMBL" id="UOFM01000057">
    <property type="protein sequence ID" value="VAW73288.1"/>
    <property type="molecule type" value="Genomic_DNA"/>
</dbReference>
<organism evidence="4">
    <name type="scientific">hydrothermal vent metagenome</name>
    <dbReference type="NCBI Taxonomy" id="652676"/>
    <lineage>
        <taxon>unclassified sequences</taxon>
        <taxon>metagenomes</taxon>
        <taxon>ecological metagenomes</taxon>
    </lineage>
</organism>
<dbReference type="GO" id="GO:0016887">
    <property type="term" value="F:ATP hydrolysis activity"/>
    <property type="evidence" value="ECO:0007669"/>
    <property type="project" value="TreeGrafter"/>
</dbReference>